<dbReference type="InterPro" id="IPR001296">
    <property type="entry name" value="Glyco_trans_1"/>
</dbReference>
<gene>
    <name evidence="4" type="ORF">UU29_C0003G0013</name>
</gene>
<evidence type="ECO:0000256" key="1">
    <source>
        <dbReference type="ARBA" id="ARBA00022679"/>
    </source>
</evidence>
<dbReference type="CDD" id="cd03809">
    <property type="entry name" value="GT4_MtfB-like"/>
    <property type="match status" value="1"/>
</dbReference>
<organism evidence="4 5">
    <name type="scientific">Candidatus Daviesbacteria bacterium GW2011_GWA2_40_9</name>
    <dbReference type="NCBI Taxonomy" id="1618424"/>
    <lineage>
        <taxon>Bacteria</taxon>
        <taxon>Candidatus Daviesiibacteriota</taxon>
    </lineage>
</organism>
<dbReference type="EMBL" id="LCAB01000003">
    <property type="protein sequence ID" value="KKR83611.1"/>
    <property type="molecule type" value="Genomic_DNA"/>
</dbReference>
<dbReference type="PANTHER" id="PTHR46401:SF2">
    <property type="entry name" value="GLYCOSYLTRANSFERASE WBBK-RELATED"/>
    <property type="match status" value="1"/>
</dbReference>
<evidence type="ECO:0000313" key="4">
    <source>
        <dbReference type="EMBL" id="KKR83611.1"/>
    </source>
</evidence>
<dbReference type="Pfam" id="PF13439">
    <property type="entry name" value="Glyco_transf_4"/>
    <property type="match status" value="1"/>
</dbReference>
<dbReference type="PANTHER" id="PTHR46401">
    <property type="entry name" value="GLYCOSYLTRANSFERASE WBBK-RELATED"/>
    <property type="match status" value="1"/>
</dbReference>
<name>A0A0G0U8R3_9BACT</name>
<dbReference type="GO" id="GO:0009103">
    <property type="term" value="P:lipopolysaccharide biosynthetic process"/>
    <property type="evidence" value="ECO:0007669"/>
    <property type="project" value="TreeGrafter"/>
</dbReference>
<dbReference type="PATRIC" id="fig|1618424.3.peg.161"/>
<keyword evidence="1 4" id="KW-0808">Transferase</keyword>
<evidence type="ECO:0000259" key="3">
    <source>
        <dbReference type="Pfam" id="PF13439"/>
    </source>
</evidence>
<dbReference type="GO" id="GO:0016757">
    <property type="term" value="F:glycosyltransferase activity"/>
    <property type="evidence" value="ECO:0007669"/>
    <property type="project" value="InterPro"/>
</dbReference>
<feature type="domain" description="Glycosyltransferase subfamily 4-like N-terminal" evidence="3">
    <location>
        <begin position="17"/>
        <end position="176"/>
    </location>
</feature>
<sequence length="408" mass="45812">MNIGFDASRSFIGKRTGTENYSYQVLKHLAQLDHTNNYYIYLRPGAGLALQGQTLQDWPVNFKFIIIPYPRLWTQFGLALQTFKDPLDILFIPAHTLPLIRKPGLKTVVTVHDLGAEYLPQTHQIKQRLYLSLMTHHQLKSATHLIAVSESTKKDLIAKIKIPEKKISVIYEGFNQELFALVKDDVLNNVLREYDLVKNSYLLFVGTIQPRKNLERLIRAYKGYLVGGAQERSQVSTASRRTSGEDAPEIPKRQDPQVKSLNLVLAGSKGWLSDEIYQLPTKLGIEDDVKFLGYVPDKHLPALYSGAKAFLYPSLFEGFGLPILEAFSCGCPVLTSTTSSTPEVAGDAAILVNPYSVDDITRGIKQITNDEKLTNQLVAKGFEQVKKFSWEKAAKETLQILIDTVKNS</sequence>
<evidence type="ECO:0000259" key="2">
    <source>
        <dbReference type="Pfam" id="PF00534"/>
    </source>
</evidence>
<dbReference type="Gene3D" id="3.40.50.2000">
    <property type="entry name" value="Glycogen Phosphorylase B"/>
    <property type="match status" value="2"/>
</dbReference>
<dbReference type="InterPro" id="IPR028098">
    <property type="entry name" value="Glyco_trans_4-like_N"/>
</dbReference>
<dbReference type="Pfam" id="PF00534">
    <property type="entry name" value="Glycos_transf_1"/>
    <property type="match status" value="1"/>
</dbReference>
<reference evidence="4 5" key="1">
    <citation type="journal article" date="2015" name="Nature">
        <title>rRNA introns, odd ribosomes, and small enigmatic genomes across a large radiation of phyla.</title>
        <authorList>
            <person name="Brown C.T."/>
            <person name="Hug L.A."/>
            <person name="Thomas B.C."/>
            <person name="Sharon I."/>
            <person name="Castelle C.J."/>
            <person name="Singh A."/>
            <person name="Wilkins M.J."/>
            <person name="Williams K.H."/>
            <person name="Banfield J.F."/>
        </authorList>
    </citation>
    <scope>NUCLEOTIDE SEQUENCE [LARGE SCALE GENOMIC DNA]</scope>
</reference>
<dbReference type="AlphaFoldDB" id="A0A0G0U8R3"/>
<protein>
    <submittedName>
        <fullName evidence="4">Glycosyl transferase group 1</fullName>
    </submittedName>
</protein>
<comment type="caution">
    <text evidence="4">The sequence shown here is derived from an EMBL/GenBank/DDBJ whole genome shotgun (WGS) entry which is preliminary data.</text>
</comment>
<dbReference type="Proteomes" id="UP000034601">
    <property type="component" value="Unassembled WGS sequence"/>
</dbReference>
<feature type="domain" description="Glycosyl transferase family 1" evidence="2">
    <location>
        <begin position="257"/>
        <end position="381"/>
    </location>
</feature>
<dbReference type="SUPFAM" id="SSF53756">
    <property type="entry name" value="UDP-Glycosyltransferase/glycogen phosphorylase"/>
    <property type="match status" value="1"/>
</dbReference>
<proteinExistence type="predicted"/>
<accession>A0A0G0U8R3</accession>
<evidence type="ECO:0000313" key="5">
    <source>
        <dbReference type="Proteomes" id="UP000034601"/>
    </source>
</evidence>